<reference evidence="11 12" key="1">
    <citation type="journal article" date="2018" name="Genome Announc.">
        <title>Draft Genome Sequence of Lactococcus sp. Strain NtB2 (JCM 32569), Isolated from the Gut of the Higher Termite Nasutitermes takasagoensis.</title>
        <authorList>
            <person name="Noda S."/>
            <person name="Aihara C."/>
            <person name="Yuki M."/>
            <person name="Ohkuma M."/>
        </authorList>
    </citation>
    <scope>NUCLEOTIDE SEQUENCE [LARGE SCALE GENOMIC DNA]</scope>
    <source>
        <strain evidence="11 12">NtB2</strain>
    </source>
</reference>
<proteinExistence type="inferred from homology"/>
<dbReference type="Proteomes" id="UP000245021">
    <property type="component" value="Unassembled WGS sequence"/>
</dbReference>
<dbReference type="InterPro" id="IPR048466">
    <property type="entry name" value="DNA_pol3_delta-like_C"/>
</dbReference>
<dbReference type="Gene3D" id="1.20.272.10">
    <property type="match status" value="1"/>
</dbReference>
<dbReference type="Pfam" id="PF06144">
    <property type="entry name" value="DNA_pol3_delta"/>
    <property type="match status" value="1"/>
</dbReference>
<dbReference type="AlphaFoldDB" id="A0A2R5HGG3"/>
<dbReference type="SUPFAM" id="SSF52540">
    <property type="entry name" value="P-loop containing nucleoside triphosphate hydrolases"/>
    <property type="match status" value="1"/>
</dbReference>
<evidence type="ECO:0000256" key="8">
    <source>
        <dbReference type="ARBA" id="ARBA00049244"/>
    </source>
</evidence>
<dbReference type="NCBIfam" id="TIGR01128">
    <property type="entry name" value="holA"/>
    <property type="match status" value="1"/>
</dbReference>
<name>A0A2R5HGG3_9LACT</name>
<evidence type="ECO:0000256" key="2">
    <source>
        <dbReference type="ARBA" id="ARBA00017703"/>
    </source>
</evidence>
<dbReference type="PANTHER" id="PTHR34388:SF1">
    <property type="entry name" value="DNA POLYMERASE III SUBUNIT DELTA"/>
    <property type="match status" value="1"/>
</dbReference>
<comment type="catalytic activity">
    <reaction evidence="8">
        <text>DNA(n) + a 2'-deoxyribonucleoside 5'-triphosphate = DNA(n+1) + diphosphate</text>
        <dbReference type="Rhea" id="RHEA:22508"/>
        <dbReference type="Rhea" id="RHEA-COMP:17339"/>
        <dbReference type="Rhea" id="RHEA-COMP:17340"/>
        <dbReference type="ChEBI" id="CHEBI:33019"/>
        <dbReference type="ChEBI" id="CHEBI:61560"/>
        <dbReference type="ChEBI" id="CHEBI:173112"/>
        <dbReference type="EC" id="2.7.7.7"/>
    </reaction>
</comment>
<feature type="domain" description="DNA polymerase III delta N-terminal" evidence="9">
    <location>
        <begin position="20"/>
        <end position="143"/>
    </location>
</feature>
<organism evidence="11 12">
    <name type="scientific">Lactococcus termiticola</name>
    <dbReference type="NCBI Taxonomy" id="2169526"/>
    <lineage>
        <taxon>Bacteria</taxon>
        <taxon>Bacillati</taxon>
        <taxon>Bacillota</taxon>
        <taxon>Bacilli</taxon>
        <taxon>Lactobacillales</taxon>
        <taxon>Streptococcaceae</taxon>
        <taxon>Lactococcus</taxon>
    </lineage>
</organism>
<evidence type="ECO:0000313" key="12">
    <source>
        <dbReference type="Proteomes" id="UP000245021"/>
    </source>
</evidence>
<evidence type="ECO:0000256" key="4">
    <source>
        <dbReference type="ARBA" id="ARBA00022695"/>
    </source>
</evidence>
<dbReference type="GO" id="GO:0003677">
    <property type="term" value="F:DNA binding"/>
    <property type="evidence" value="ECO:0007669"/>
    <property type="project" value="InterPro"/>
</dbReference>
<evidence type="ECO:0000259" key="9">
    <source>
        <dbReference type="Pfam" id="PF06144"/>
    </source>
</evidence>
<dbReference type="EC" id="2.7.7.7" evidence="1"/>
<dbReference type="InterPro" id="IPR008921">
    <property type="entry name" value="DNA_pol3_clamp-load_cplx_C"/>
</dbReference>
<dbReference type="OrthoDB" id="9775929at2"/>
<dbReference type="Pfam" id="PF21694">
    <property type="entry name" value="DNA_pol3_delta_C"/>
    <property type="match status" value="1"/>
</dbReference>
<evidence type="ECO:0000313" key="11">
    <source>
        <dbReference type="EMBL" id="GBG97139.1"/>
    </source>
</evidence>
<dbReference type="RefSeq" id="WP_109246097.1">
    <property type="nucleotide sequence ID" value="NZ_BFFO01000007.1"/>
</dbReference>
<evidence type="ECO:0000256" key="3">
    <source>
        <dbReference type="ARBA" id="ARBA00022679"/>
    </source>
</evidence>
<evidence type="ECO:0000259" key="10">
    <source>
        <dbReference type="Pfam" id="PF21694"/>
    </source>
</evidence>
<dbReference type="Gene3D" id="3.40.50.300">
    <property type="entry name" value="P-loop containing nucleotide triphosphate hydrolases"/>
    <property type="match status" value="1"/>
</dbReference>
<dbReference type="InterPro" id="IPR027417">
    <property type="entry name" value="P-loop_NTPase"/>
</dbReference>
<sequence length="340" mass="38760">MTAFDDFEKMKKTGLPEILVIYGEEQAMVQELKEQFLSWVNYDPADMAQSYFDLASSDRDLALEELESLPFFSDSHLVIFENLSNVTTVKKKVFDDKQMARFESYLGNPSETTQLVIILSGKLDNRLKATKLLKKSASLIEAKELNPKELASYFSRQTNWPTAPLNKIFEKSNFSFSVIKQNIELVKTYIGDKEISLEAIEKAVPKSLQDNVFDLTSMIFSGRIEQARSLVADLRLQGQELIQILAILNNNFRLYYKVALMRERGWSEQQQVDFLKANGNPRQHPYPVKLANQAVSRMAKGKLATGLQILVDLDYQLKSSSANKDFLFDLALIKLSEKKA</sequence>
<evidence type="ECO:0000256" key="7">
    <source>
        <dbReference type="ARBA" id="ARBA00034754"/>
    </source>
</evidence>
<protein>
    <recommendedName>
        <fullName evidence="2">DNA polymerase III subunit delta</fullName>
        <ecNumber evidence="1">2.7.7.7</ecNumber>
    </recommendedName>
</protein>
<dbReference type="SUPFAM" id="SSF48019">
    <property type="entry name" value="post-AAA+ oligomerization domain-like"/>
    <property type="match status" value="1"/>
</dbReference>
<evidence type="ECO:0000256" key="5">
    <source>
        <dbReference type="ARBA" id="ARBA00022705"/>
    </source>
</evidence>
<dbReference type="InterPro" id="IPR005790">
    <property type="entry name" value="DNA_polIII_delta"/>
</dbReference>
<comment type="similarity">
    <text evidence="7">Belongs to the DNA polymerase HolA subunit family.</text>
</comment>
<feature type="domain" description="DNA polymerase III delta subunit-like C-terminal" evidence="10">
    <location>
        <begin position="209"/>
        <end position="335"/>
    </location>
</feature>
<dbReference type="InterPro" id="IPR010372">
    <property type="entry name" value="DNA_pol3_delta_N"/>
</dbReference>
<gene>
    <name evidence="11" type="primary">holA</name>
    <name evidence="11" type="ORF">NtB2_01276</name>
</gene>
<dbReference type="GO" id="GO:0009360">
    <property type="term" value="C:DNA polymerase III complex"/>
    <property type="evidence" value="ECO:0007669"/>
    <property type="project" value="InterPro"/>
</dbReference>
<keyword evidence="3" id="KW-0808">Transferase</keyword>
<dbReference type="GO" id="GO:0003887">
    <property type="term" value="F:DNA-directed DNA polymerase activity"/>
    <property type="evidence" value="ECO:0007669"/>
    <property type="project" value="UniProtKB-KW"/>
</dbReference>
<dbReference type="GO" id="GO:0006261">
    <property type="term" value="P:DNA-templated DNA replication"/>
    <property type="evidence" value="ECO:0007669"/>
    <property type="project" value="TreeGrafter"/>
</dbReference>
<comment type="caution">
    <text evidence="11">The sequence shown here is derived from an EMBL/GenBank/DDBJ whole genome shotgun (WGS) entry which is preliminary data.</text>
</comment>
<accession>A0A2R5HGG3</accession>
<evidence type="ECO:0000256" key="1">
    <source>
        <dbReference type="ARBA" id="ARBA00012417"/>
    </source>
</evidence>
<dbReference type="PANTHER" id="PTHR34388">
    <property type="entry name" value="DNA POLYMERASE III SUBUNIT DELTA"/>
    <property type="match status" value="1"/>
</dbReference>
<dbReference type="EMBL" id="BFFO01000007">
    <property type="protein sequence ID" value="GBG97139.1"/>
    <property type="molecule type" value="Genomic_DNA"/>
</dbReference>
<keyword evidence="5" id="KW-0235">DNA replication</keyword>
<evidence type="ECO:0000256" key="6">
    <source>
        <dbReference type="ARBA" id="ARBA00022932"/>
    </source>
</evidence>
<keyword evidence="6" id="KW-0239">DNA-directed DNA polymerase</keyword>
<keyword evidence="12" id="KW-1185">Reference proteome</keyword>
<keyword evidence="4" id="KW-0548">Nucleotidyltransferase</keyword>